<dbReference type="CDD" id="cd17040">
    <property type="entry name" value="Ubl_MoaD_like"/>
    <property type="match status" value="1"/>
</dbReference>
<gene>
    <name evidence="2" type="ORF">ACFO0N_15485</name>
</gene>
<feature type="region of interest" description="Disordered" evidence="1">
    <location>
        <begin position="1"/>
        <end position="24"/>
    </location>
</feature>
<dbReference type="InterPro" id="IPR016155">
    <property type="entry name" value="Mopterin_synth/thiamin_S_b"/>
</dbReference>
<dbReference type="InterPro" id="IPR003749">
    <property type="entry name" value="ThiS/MoaD-like"/>
</dbReference>
<proteinExistence type="predicted"/>
<reference evidence="2 3" key="1">
    <citation type="journal article" date="2019" name="Int. J. Syst. Evol. Microbiol.">
        <title>The Global Catalogue of Microorganisms (GCM) 10K type strain sequencing project: providing services to taxonomists for standard genome sequencing and annotation.</title>
        <authorList>
            <consortium name="The Broad Institute Genomics Platform"/>
            <consortium name="The Broad Institute Genome Sequencing Center for Infectious Disease"/>
            <person name="Wu L."/>
            <person name="Ma J."/>
        </authorList>
    </citation>
    <scope>NUCLEOTIDE SEQUENCE [LARGE SCALE GENOMIC DNA]</scope>
    <source>
        <strain evidence="2 3">CGMCC 1.12553</strain>
    </source>
</reference>
<evidence type="ECO:0000313" key="3">
    <source>
        <dbReference type="Proteomes" id="UP001595921"/>
    </source>
</evidence>
<dbReference type="InterPro" id="IPR012675">
    <property type="entry name" value="Beta-grasp_dom_sf"/>
</dbReference>
<comment type="caution">
    <text evidence="2">The sequence shown here is derived from an EMBL/GenBank/DDBJ whole genome shotgun (WGS) entry which is preliminary data.</text>
</comment>
<keyword evidence="3" id="KW-1185">Reference proteome</keyword>
<accession>A0ABD5PEP0</accession>
<name>A0ABD5PEP0_9EURY</name>
<dbReference type="Gene3D" id="3.10.20.30">
    <property type="match status" value="1"/>
</dbReference>
<dbReference type="AlphaFoldDB" id="A0ABD5PEP0"/>
<dbReference type="RefSeq" id="WP_267622744.1">
    <property type="nucleotide sequence ID" value="NZ_JAODIW010000006.1"/>
</dbReference>
<evidence type="ECO:0000313" key="2">
    <source>
        <dbReference type="EMBL" id="MFC4359345.1"/>
    </source>
</evidence>
<dbReference type="Pfam" id="PF02597">
    <property type="entry name" value="ThiS"/>
    <property type="match status" value="1"/>
</dbReference>
<sequence>MTIRTEPTTVPGDDAEEDSGPDTTVEVHATGHVRTALGRSRFEFTFSGSTLRAFLDAFFAEYDLRGMLLAEGEAEATPRGWVKLDRDPPGTWRKNPAGEQSRPYARILVNGRFNENLDGFDTELRDGDRVALVYPFMFCC</sequence>
<dbReference type="Proteomes" id="UP001595921">
    <property type="component" value="Unassembled WGS sequence"/>
</dbReference>
<dbReference type="EMBL" id="JBHSDS010000008">
    <property type="protein sequence ID" value="MFC4359345.1"/>
    <property type="molecule type" value="Genomic_DNA"/>
</dbReference>
<organism evidence="2 3">
    <name type="scientific">Halobium salinum</name>
    <dbReference type="NCBI Taxonomy" id="1364940"/>
    <lineage>
        <taxon>Archaea</taxon>
        <taxon>Methanobacteriati</taxon>
        <taxon>Methanobacteriota</taxon>
        <taxon>Stenosarchaea group</taxon>
        <taxon>Halobacteria</taxon>
        <taxon>Halobacteriales</taxon>
        <taxon>Haloferacaceae</taxon>
        <taxon>Halobium</taxon>
    </lineage>
</organism>
<protein>
    <submittedName>
        <fullName evidence="2">MoaD/ThiS family protein</fullName>
    </submittedName>
</protein>
<feature type="region of interest" description="Disordered" evidence="1">
    <location>
        <begin position="80"/>
        <end position="99"/>
    </location>
</feature>
<evidence type="ECO:0000256" key="1">
    <source>
        <dbReference type="SAM" id="MobiDB-lite"/>
    </source>
</evidence>
<dbReference type="SUPFAM" id="SSF54285">
    <property type="entry name" value="MoaD/ThiS"/>
    <property type="match status" value="1"/>
</dbReference>